<dbReference type="AlphaFoldDB" id="A0A0C3KCV5"/>
<keyword evidence="3" id="KW-1185">Reference proteome</keyword>
<feature type="compositionally biased region" description="Low complexity" evidence="1">
    <location>
        <begin position="1084"/>
        <end position="1095"/>
    </location>
</feature>
<accession>A0A0C3KCV5</accession>
<organism evidence="2 3">
    <name type="scientific">Tulasnella calospora MUT 4182</name>
    <dbReference type="NCBI Taxonomy" id="1051891"/>
    <lineage>
        <taxon>Eukaryota</taxon>
        <taxon>Fungi</taxon>
        <taxon>Dikarya</taxon>
        <taxon>Basidiomycota</taxon>
        <taxon>Agaricomycotina</taxon>
        <taxon>Agaricomycetes</taxon>
        <taxon>Cantharellales</taxon>
        <taxon>Tulasnellaceae</taxon>
        <taxon>Tulasnella</taxon>
    </lineage>
</organism>
<feature type="compositionally biased region" description="Polar residues" evidence="1">
    <location>
        <begin position="991"/>
        <end position="1002"/>
    </location>
</feature>
<evidence type="ECO:0000313" key="2">
    <source>
        <dbReference type="EMBL" id="KIO19303.1"/>
    </source>
</evidence>
<feature type="compositionally biased region" description="Polar residues" evidence="1">
    <location>
        <begin position="929"/>
        <end position="945"/>
    </location>
</feature>
<feature type="compositionally biased region" description="Polar residues" evidence="1">
    <location>
        <begin position="169"/>
        <end position="180"/>
    </location>
</feature>
<dbReference type="PANTHER" id="PTHR45725:SF1">
    <property type="entry name" value="DISHEVELLED ASSOCIATED ACTIVATOR OF MORPHOGENESIS, ISOFORM D"/>
    <property type="match status" value="1"/>
</dbReference>
<dbReference type="OrthoDB" id="3266837at2759"/>
<gene>
    <name evidence="2" type="ORF">M407DRAFT_31053</name>
</gene>
<proteinExistence type="predicted"/>
<sequence>MAENIARQLEADPSAAKSLLDELQSHQAFGRLAPIIPQLPQPAMQVLLAFDSVQRLVAEDPAFSNEFLIEVLQNDASLVSKKFIQYLPPERAATLLSHICSDLLVAFEFIGPLKLPIDVENGILAEFELRLPGTPAADAPEEPERDPTDAEGPATAAAAVPAQVTILNSSTTQSEPSQLSKPAPTRSPHVLPGPSSRAVPAPEVGMVARPDEAIATSRPKRQMTAHRKLAPIMSDSEDDVPSSSGDEESDLYVPPPPKSPDHAAPADAPGTSAARPRSPVPAPAAAASASRTVQQGRRRSPVPAPEPAASSSGTVQEGSSIYGDVAIPSPEEHRKRWESKMDAAMWDLMHNSSIAFQDKDSDPEKWPSILKKYRAKHSDQAELPPVLDDETRVARESQWGDQHDDIIAFEKQQFLALPSVIRKCAGRANSSRNNGDIYLSRFWAPYLMVNVCILDDKDSITRANAEIIEYTFRRFSHLADPNSTTEGQASAAYKTPICNCLSTYKNRVARTFTRTPAEPKVKKRQMERALSFVAGELRRSGIANLWALEDRQKAVNEQVADRMAAFAEELKVDVSHPDVQAQRLGFRSTASAVLFRQQPEEVRREYEGKAQDPSMSSADFADASGPMLRSFADALADETDGVGLVVYALRTSQGPLVMVSQHGEKLKDRSWLQSKGTDFLKPFFEVASSIFEVDEGQLGVVTAQAAVPAESVDHPWTRSKPSLLSAPKFQVPVTDTNEQYNAKLLRQVILDAIRTYSGESPPFAKLRANVDKYIVPGTSPTFLVEPIHMGPIMLQRWIDHWLQSADPDSDLPPEKRLRFTGQTLWEEAPLLYNMEEDDPDADDEMYEPPCDVKAPAKKTPASSSKGAPKPKAPAKPKGKGKEKEVPSAQPQGKRKGKEKEVQSVQPVQRRPRPTREVFVEIPALKHTRQPNTRGNAQQSRASQHPSPAAKAVEDRAVAPHSPAEPTGWPLDVDEPSAAGPSGPRGGTPTPFATQIIFSPQQPDHSDQDAPRTPQTPLSRIPSPIPMQIDSPEGLPAPPVMPHSATPVAADHIALVQYSSDHESSLQLPTHPAAHSRGDPAAKTSSPDDSPDVVSP</sequence>
<dbReference type="InterPro" id="IPR051425">
    <property type="entry name" value="Formin_Homology"/>
</dbReference>
<feature type="region of interest" description="Disordered" evidence="1">
    <location>
        <begin position="835"/>
        <end position="1095"/>
    </location>
</feature>
<dbReference type="HOGENOM" id="CLU_284021_0_0_1"/>
<protein>
    <submittedName>
        <fullName evidence="2">Uncharacterized protein</fullName>
    </submittedName>
</protein>
<dbReference type="Proteomes" id="UP000054248">
    <property type="component" value="Unassembled WGS sequence"/>
</dbReference>
<feature type="compositionally biased region" description="Acidic residues" evidence="1">
    <location>
        <begin position="835"/>
        <end position="846"/>
    </location>
</feature>
<dbReference type="EMBL" id="KN823229">
    <property type="protein sequence ID" value="KIO19303.1"/>
    <property type="molecule type" value="Genomic_DNA"/>
</dbReference>
<feature type="compositionally biased region" description="Low complexity" evidence="1">
    <location>
        <begin position="975"/>
        <end position="990"/>
    </location>
</feature>
<feature type="compositionally biased region" description="Low complexity" evidence="1">
    <location>
        <begin position="262"/>
        <end position="291"/>
    </location>
</feature>
<feature type="region of interest" description="Disordered" evidence="1">
    <location>
        <begin position="169"/>
        <end position="336"/>
    </location>
</feature>
<evidence type="ECO:0000313" key="3">
    <source>
        <dbReference type="Proteomes" id="UP000054248"/>
    </source>
</evidence>
<name>A0A0C3KCV5_9AGAM</name>
<dbReference type="PANTHER" id="PTHR45725">
    <property type="entry name" value="FORMIN HOMOLOGY 2 FAMILY MEMBER"/>
    <property type="match status" value="1"/>
</dbReference>
<feature type="compositionally biased region" description="Low complexity" evidence="1">
    <location>
        <begin position="857"/>
        <end position="869"/>
    </location>
</feature>
<feature type="region of interest" description="Disordered" evidence="1">
    <location>
        <begin position="134"/>
        <end position="157"/>
    </location>
</feature>
<reference evidence="2 3" key="1">
    <citation type="submission" date="2014-04" db="EMBL/GenBank/DDBJ databases">
        <authorList>
            <consortium name="DOE Joint Genome Institute"/>
            <person name="Kuo A."/>
            <person name="Girlanda M."/>
            <person name="Perotto S."/>
            <person name="Kohler A."/>
            <person name="Nagy L.G."/>
            <person name="Floudas D."/>
            <person name="Copeland A."/>
            <person name="Barry K.W."/>
            <person name="Cichocki N."/>
            <person name="Veneault-Fourrey C."/>
            <person name="LaButti K."/>
            <person name="Lindquist E.A."/>
            <person name="Lipzen A."/>
            <person name="Lundell T."/>
            <person name="Morin E."/>
            <person name="Murat C."/>
            <person name="Sun H."/>
            <person name="Tunlid A."/>
            <person name="Henrissat B."/>
            <person name="Grigoriev I.V."/>
            <person name="Hibbett D.S."/>
            <person name="Martin F."/>
            <person name="Nordberg H.P."/>
            <person name="Cantor M.N."/>
            <person name="Hua S.X."/>
        </authorList>
    </citation>
    <scope>NUCLEOTIDE SEQUENCE [LARGE SCALE GENOMIC DNA]</scope>
    <source>
        <strain evidence="2 3">MUT 4182</strain>
    </source>
</reference>
<reference evidence="3" key="2">
    <citation type="submission" date="2015-01" db="EMBL/GenBank/DDBJ databases">
        <title>Evolutionary Origins and Diversification of the Mycorrhizal Mutualists.</title>
        <authorList>
            <consortium name="DOE Joint Genome Institute"/>
            <consortium name="Mycorrhizal Genomics Consortium"/>
            <person name="Kohler A."/>
            <person name="Kuo A."/>
            <person name="Nagy L.G."/>
            <person name="Floudas D."/>
            <person name="Copeland A."/>
            <person name="Barry K.W."/>
            <person name="Cichocki N."/>
            <person name="Veneault-Fourrey C."/>
            <person name="LaButti K."/>
            <person name="Lindquist E.A."/>
            <person name="Lipzen A."/>
            <person name="Lundell T."/>
            <person name="Morin E."/>
            <person name="Murat C."/>
            <person name="Riley R."/>
            <person name="Ohm R."/>
            <person name="Sun H."/>
            <person name="Tunlid A."/>
            <person name="Henrissat B."/>
            <person name="Grigoriev I.V."/>
            <person name="Hibbett D.S."/>
            <person name="Martin F."/>
        </authorList>
    </citation>
    <scope>NUCLEOTIDE SEQUENCE [LARGE SCALE GENOMIC DNA]</scope>
    <source>
        <strain evidence="3">MUT 4182</strain>
    </source>
</reference>
<feature type="compositionally biased region" description="Acidic residues" evidence="1">
    <location>
        <begin position="235"/>
        <end position="250"/>
    </location>
</feature>
<feature type="compositionally biased region" description="Basic residues" evidence="1">
    <location>
        <begin position="218"/>
        <end position="229"/>
    </location>
</feature>
<evidence type="ECO:0000256" key="1">
    <source>
        <dbReference type="SAM" id="MobiDB-lite"/>
    </source>
</evidence>